<organism evidence="6 7">
    <name type="scientific">Arenivirga flava</name>
    <dbReference type="NCBI Taxonomy" id="1930060"/>
    <lineage>
        <taxon>Bacteria</taxon>
        <taxon>Bacillati</taxon>
        <taxon>Actinomycetota</taxon>
        <taxon>Actinomycetes</taxon>
        <taxon>Micrococcales</taxon>
        <taxon>Microbacteriaceae</taxon>
        <taxon>Arenivirga</taxon>
    </lineage>
</organism>
<gene>
    <name evidence="6" type="ORF">GCM10025874_03780</name>
</gene>
<dbReference type="AlphaFoldDB" id="A0AA37UHP0"/>
<dbReference type="InterPro" id="IPR037171">
    <property type="entry name" value="NagB/RpiA_transferase-like"/>
</dbReference>
<evidence type="ECO:0000259" key="5">
    <source>
        <dbReference type="Pfam" id="PF04198"/>
    </source>
</evidence>
<keyword evidence="2" id="KW-0805">Transcription regulation</keyword>
<keyword evidence="4" id="KW-0804">Transcription</keyword>
<comment type="similarity">
    <text evidence="1">Belongs to the SorC transcriptional regulatory family.</text>
</comment>
<evidence type="ECO:0000313" key="7">
    <source>
        <dbReference type="Proteomes" id="UP001157160"/>
    </source>
</evidence>
<comment type="caution">
    <text evidence="6">The sequence shown here is derived from an EMBL/GenBank/DDBJ whole genome shotgun (WGS) entry which is preliminary data.</text>
</comment>
<dbReference type="Gene3D" id="3.40.50.1360">
    <property type="match status" value="1"/>
</dbReference>
<dbReference type="EMBL" id="BSUL01000001">
    <property type="protein sequence ID" value="GMA27125.1"/>
    <property type="molecule type" value="Genomic_DNA"/>
</dbReference>
<dbReference type="Proteomes" id="UP001157160">
    <property type="component" value="Unassembled WGS sequence"/>
</dbReference>
<dbReference type="InterPro" id="IPR007324">
    <property type="entry name" value="Sugar-bd_dom_put"/>
</dbReference>
<keyword evidence="3" id="KW-0238">DNA-binding</keyword>
<dbReference type="PANTHER" id="PTHR34294">
    <property type="entry name" value="TRANSCRIPTIONAL REGULATOR-RELATED"/>
    <property type="match status" value="1"/>
</dbReference>
<dbReference type="GO" id="GO:0030246">
    <property type="term" value="F:carbohydrate binding"/>
    <property type="evidence" value="ECO:0007669"/>
    <property type="project" value="InterPro"/>
</dbReference>
<sequence>MTPDTDLDERTRTALRAAHLYYVQELTMEAIARELRSSRSSVSRLLAYARETGLVQIQIHSPHEGRERVEREIQRRYHVHPHVIPVPDATSDVDRLDRVALAAGRLLGRYVDSNMRIGIGWGSTMSALSRHLVPKSMHATAIVQLNGAANNLTSGIDYTSEILRRFGAAFGAQVHQFPVPAFFDDPSTRDAMWRERSVGRMLEMQASLDLVLFSVGSPTAEVPSHVYLGGYLDAADYASLAEDGVAGDVATVFYRADGSSAGIRLNERASGPNVATLRRAPRRLCVVAGVSKIPALRGALAAGLVTDLVIDETAARRLIEA</sequence>
<evidence type="ECO:0000256" key="4">
    <source>
        <dbReference type="ARBA" id="ARBA00023163"/>
    </source>
</evidence>
<evidence type="ECO:0000313" key="6">
    <source>
        <dbReference type="EMBL" id="GMA27125.1"/>
    </source>
</evidence>
<dbReference type="SUPFAM" id="SSF100950">
    <property type="entry name" value="NagB/RpiA/CoA transferase-like"/>
    <property type="match status" value="1"/>
</dbReference>
<dbReference type="Gene3D" id="1.10.10.10">
    <property type="entry name" value="Winged helix-like DNA-binding domain superfamily/Winged helix DNA-binding domain"/>
    <property type="match status" value="1"/>
</dbReference>
<dbReference type="RefSeq" id="WP_431307974.1">
    <property type="nucleotide sequence ID" value="NZ_BSUL01000001.1"/>
</dbReference>
<dbReference type="PANTHER" id="PTHR34294:SF1">
    <property type="entry name" value="TRANSCRIPTIONAL REGULATOR LSRR"/>
    <property type="match status" value="1"/>
</dbReference>
<evidence type="ECO:0000256" key="2">
    <source>
        <dbReference type="ARBA" id="ARBA00023015"/>
    </source>
</evidence>
<keyword evidence="7" id="KW-1185">Reference proteome</keyword>
<accession>A0AA37UHP0</accession>
<evidence type="ECO:0000256" key="1">
    <source>
        <dbReference type="ARBA" id="ARBA00010466"/>
    </source>
</evidence>
<evidence type="ECO:0000256" key="3">
    <source>
        <dbReference type="ARBA" id="ARBA00023125"/>
    </source>
</evidence>
<protein>
    <submittedName>
        <fullName evidence="6">Transcriptional regulator</fullName>
    </submittedName>
</protein>
<reference evidence="6 7" key="1">
    <citation type="journal article" date="2014" name="Int. J. Syst. Evol. Microbiol.">
        <title>Complete genome sequence of Corynebacterium casei LMG S-19264T (=DSM 44701T), isolated from a smear-ripened cheese.</title>
        <authorList>
            <consortium name="US DOE Joint Genome Institute (JGI-PGF)"/>
            <person name="Walter F."/>
            <person name="Albersmeier A."/>
            <person name="Kalinowski J."/>
            <person name="Ruckert C."/>
        </authorList>
    </citation>
    <scope>NUCLEOTIDE SEQUENCE [LARGE SCALE GENOMIC DNA]</scope>
    <source>
        <strain evidence="6 7">NBRC 112289</strain>
    </source>
</reference>
<dbReference type="InterPro" id="IPR051054">
    <property type="entry name" value="SorC_transcr_regulators"/>
</dbReference>
<dbReference type="GO" id="GO:0003700">
    <property type="term" value="F:DNA-binding transcription factor activity"/>
    <property type="evidence" value="ECO:0007669"/>
    <property type="project" value="InterPro"/>
</dbReference>
<dbReference type="InterPro" id="IPR036388">
    <property type="entry name" value="WH-like_DNA-bd_sf"/>
</dbReference>
<feature type="domain" description="Sugar-binding" evidence="5">
    <location>
        <begin position="65"/>
        <end position="319"/>
    </location>
</feature>
<name>A0AA37UHP0_9MICO</name>
<proteinExistence type="inferred from homology"/>
<dbReference type="GO" id="GO:0003677">
    <property type="term" value="F:DNA binding"/>
    <property type="evidence" value="ECO:0007669"/>
    <property type="project" value="UniProtKB-KW"/>
</dbReference>
<dbReference type="Pfam" id="PF04198">
    <property type="entry name" value="Sugar-bind"/>
    <property type="match status" value="1"/>
</dbReference>